<dbReference type="InterPro" id="IPR009057">
    <property type="entry name" value="Homeodomain-like_sf"/>
</dbReference>
<dbReference type="InterPro" id="IPR058673">
    <property type="entry name" value="HHO5-like_N"/>
</dbReference>
<dbReference type="NCBIfam" id="TIGR01557">
    <property type="entry name" value="myb_SHAQKYF"/>
    <property type="match status" value="1"/>
</dbReference>
<evidence type="ECO:0000256" key="1">
    <source>
        <dbReference type="ARBA" id="ARBA00004123"/>
    </source>
</evidence>
<name>A0AA38WQ65_9ASTR</name>
<dbReference type="PANTHER" id="PTHR31003:SF3">
    <property type="entry name" value="HOMEODOMAIN-LIKE SUPERFAMILY PROTEIN-RELATED"/>
    <property type="match status" value="1"/>
</dbReference>
<evidence type="ECO:0000313" key="8">
    <source>
        <dbReference type="EMBL" id="KAJ9561020.1"/>
    </source>
</evidence>
<dbReference type="GO" id="GO:0005634">
    <property type="term" value="C:nucleus"/>
    <property type="evidence" value="ECO:0007669"/>
    <property type="project" value="UniProtKB-SubCell"/>
</dbReference>
<feature type="compositionally biased region" description="Low complexity" evidence="6">
    <location>
        <begin position="303"/>
        <end position="313"/>
    </location>
</feature>
<gene>
    <name evidence="8" type="ORF">OSB04_006180</name>
</gene>
<protein>
    <recommendedName>
        <fullName evidence="7">HTH myb-type domain-containing protein</fullName>
    </recommendedName>
</protein>
<evidence type="ECO:0000256" key="3">
    <source>
        <dbReference type="ARBA" id="ARBA00023125"/>
    </source>
</evidence>
<dbReference type="PANTHER" id="PTHR31003">
    <property type="entry name" value="MYB FAMILY TRANSCRIPTION FACTOR"/>
    <property type="match status" value="1"/>
</dbReference>
<accession>A0AA38WQ65</accession>
<dbReference type="GO" id="GO:0003677">
    <property type="term" value="F:DNA binding"/>
    <property type="evidence" value="ECO:0007669"/>
    <property type="project" value="UniProtKB-KW"/>
</dbReference>
<evidence type="ECO:0000256" key="6">
    <source>
        <dbReference type="SAM" id="MobiDB-lite"/>
    </source>
</evidence>
<evidence type="ECO:0000256" key="5">
    <source>
        <dbReference type="ARBA" id="ARBA00023242"/>
    </source>
</evidence>
<organism evidence="8 9">
    <name type="scientific">Centaurea solstitialis</name>
    <name type="common">yellow star-thistle</name>
    <dbReference type="NCBI Taxonomy" id="347529"/>
    <lineage>
        <taxon>Eukaryota</taxon>
        <taxon>Viridiplantae</taxon>
        <taxon>Streptophyta</taxon>
        <taxon>Embryophyta</taxon>
        <taxon>Tracheophyta</taxon>
        <taxon>Spermatophyta</taxon>
        <taxon>Magnoliopsida</taxon>
        <taxon>eudicotyledons</taxon>
        <taxon>Gunneridae</taxon>
        <taxon>Pentapetalae</taxon>
        <taxon>asterids</taxon>
        <taxon>campanulids</taxon>
        <taxon>Asterales</taxon>
        <taxon>Asteraceae</taxon>
        <taxon>Carduoideae</taxon>
        <taxon>Cardueae</taxon>
        <taxon>Centaureinae</taxon>
        <taxon>Centaurea</taxon>
    </lineage>
</organism>
<comment type="caution">
    <text evidence="8">The sequence shown here is derived from an EMBL/GenBank/DDBJ whole genome shotgun (WGS) entry which is preliminary data.</text>
</comment>
<dbReference type="Gene3D" id="1.10.10.60">
    <property type="entry name" value="Homeodomain-like"/>
    <property type="match status" value="1"/>
</dbReference>
<keyword evidence="5" id="KW-0539">Nucleus</keyword>
<dbReference type="InterPro" id="IPR001005">
    <property type="entry name" value="SANT/Myb"/>
</dbReference>
<dbReference type="InterPro" id="IPR044787">
    <property type="entry name" value="HHO5-like"/>
</dbReference>
<sequence>MGSFTPEELTLDLKPPFMIIPKTISQFLGGISTMSDKLLQVDDFLHRLESETLKIQAFKPQLPLCMLLINDAIVALKEVSMVLKKSSSTADQPVLEEFIPLKNTCHDNDDDDAKADEIMIKKDSGDKKNWLSSTQLWNTNEDIIQKPNANATTKKQGTEEENCGKGFFFPEIKNPIRENGLITEINCDTRSTPNVQSNIQSGGTAPLPPYQQTSRKQRRCWSTELHRRFLNALQQLGGSHAATPKQIRELMQVEGLTNDEVKSHLQKYRLHTRRLPSSNTNLPGAVLGGGLWMPPQDQYVVGSSKCSNSQSGSPDGPLRNTMDDEEDEKSENYGWNGGNL</sequence>
<evidence type="ECO:0000313" key="9">
    <source>
        <dbReference type="Proteomes" id="UP001172457"/>
    </source>
</evidence>
<keyword evidence="2" id="KW-0805">Transcription regulation</keyword>
<dbReference type="GO" id="GO:0003700">
    <property type="term" value="F:DNA-binding transcription factor activity"/>
    <property type="evidence" value="ECO:0007669"/>
    <property type="project" value="InterPro"/>
</dbReference>
<dbReference type="InterPro" id="IPR006447">
    <property type="entry name" value="Myb_dom_plants"/>
</dbReference>
<keyword evidence="3" id="KW-0238">DNA-binding</keyword>
<dbReference type="SUPFAM" id="SSF46689">
    <property type="entry name" value="Homeodomain-like"/>
    <property type="match status" value="1"/>
</dbReference>
<evidence type="ECO:0000259" key="7">
    <source>
        <dbReference type="PROSITE" id="PS51294"/>
    </source>
</evidence>
<dbReference type="FunFam" id="1.10.10.60:FF:000002">
    <property type="entry name" value="Myb family transcription factor"/>
    <property type="match status" value="1"/>
</dbReference>
<dbReference type="Pfam" id="PF26575">
    <property type="entry name" value="HHO5_N"/>
    <property type="match status" value="1"/>
</dbReference>
<proteinExistence type="predicted"/>
<feature type="region of interest" description="Disordered" evidence="6">
    <location>
        <begin position="301"/>
        <end position="340"/>
    </location>
</feature>
<keyword evidence="9" id="KW-1185">Reference proteome</keyword>
<dbReference type="PROSITE" id="PS51294">
    <property type="entry name" value="HTH_MYB"/>
    <property type="match status" value="1"/>
</dbReference>
<dbReference type="Pfam" id="PF00249">
    <property type="entry name" value="Myb_DNA-binding"/>
    <property type="match status" value="1"/>
</dbReference>
<dbReference type="EMBL" id="JARYMX010000002">
    <property type="protein sequence ID" value="KAJ9561020.1"/>
    <property type="molecule type" value="Genomic_DNA"/>
</dbReference>
<dbReference type="AlphaFoldDB" id="A0AA38WQ65"/>
<comment type="subcellular location">
    <subcellularLocation>
        <location evidence="1">Nucleus</location>
    </subcellularLocation>
</comment>
<evidence type="ECO:0000256" key="4">
    <source>
        <dbReference type="ARBA" id="ARBA00023163"/>
    </source>
</evidence>
<dbReference type="InterPro" id="IPR017930">
    <property type="entry name" value="Myb_dom"/>
</dbReference>
<feature type="domain" description="HTH myb-type" evidence="7">
    <location>
        <begin position="213"/>
        <end position="273"/>
    </location>
</feature>
<reference evidence="8" key="1">
    <citation type="submission" date="2023-03" db="EMBL/GenBank/DDBJ databases">
        <title>Chromosome-scale reference genome and RAD-based genetic map of yellow starthistle (Centaurea solstitialis) reveal putative structural variation and QTLs associated with invader traits.</title>
        <authorList>
            <person name="Reatini B."/>
            <person name="Cang F.A."/>
            <person name="Jiang Q."/>
            <person name="Mckibben M.T.W."/>
            <person name="Barker M.S."/>
            <person name="Rieseberg L.H."/>
            <person name="Dlugosch K.M."/>
        </authorList>
    </citation>
    <scope>NUCLEOTIDE SEQUENCE</scope>
    <source>
        <strain evidence="8">CAN-66</strain>
        <tissue evidence="8">Leaf</tissue>
    </source>
</reference>
<keyword evidence="4" id="KW-0804">Transcription</keyword>
<dbReference type="Proteomes" id="UP001172457">
    <property type="component" value="Chromosome 2"/>
</dbReference>
<evidence type="ECO:0000256" key="2">
    <source>
        <dbReference type="ARBA" id="ARBA00023015"/>
    </source>
</evidence>
<feature type="compositionally biased region" description="Polar residues" evidence="6">
    <location>
        <begin position="194"/>
        <end position="203"/>
    </location>
</feature>
<feature type="region of interest" description="Disordered" evidence="6">
    <location>
        <begin position="194"/>
        <end position="215"/>
    </location>
</feature>